<keyword evidence="2" id="KW-0863">Zinc-finger</keyword>
<dbReference type="RefSeq" id="WP_091177400.1">
    <property type="nucleotide sequence ID" value="NZ_FOFA01000001.1"/>
</dbReference>
<dbReference type="Proteomes" id="UP000198504">
    <property type="component" value="Unassembled WGS sequence"/>
</dbReference>
<feature type="zinc finger region" description="dksA C4-type" evidence="4">
    <location>
        <begin position="50"/>
        <end position="74"/>
    </location>
</feature>
<evidence type="ECO:0000259" key="5">
    <source>
        <dbReference type="Pfam" id="PF01258"/>
    </source>
</evidence>
<protein>
    <submittedName>
        <fullName evidence="6">DksA/traR C4-type zinc finger</fullName>
    </submittedName>
</protein>
<dbReference type="InterPro" id="IPR020458">
    <property type="entry name" value="Znf_DskA_TraR_CS"/>
</dbReference>
<dbReference type="Pfam" id="PF01258">
    <property type="entry name" value="zf-dskA_traR"/>
    <property type="match status" value="1"/>
</dbReference>
<evidence type="ECO:0000256" key="1">
    <source>
        <dbReference type="ARBA" id="ARBA00022723"/>
    </source>
</evidence>
<proteinExistence type="predicted"/>
<evidence type="ECO:0000313" key="6">
    <source>
        <dbReference type="EMBL" id="SEP67769.1"/>
    </source>
</evidence>
<dbReference type="STRING" id="1036181.SAMN05421756_101358"/>
<dbReference type="AlphaFoldDB" id="A0A1H8ZTH8"/>
<keyword evidence="1" id="KW-0479">Metal-binding</keyword>
<reference evidence="7" key="1">
    <citation type="submission" date="2016-10" db="EMBL/GenBank/DDBJ databases">
        <authorList>
            <person name="Varghese N."/>
            <person name="Submissions S."/>
        </authorList>
    </citation>
    <scope>NUCLEOTIDE SEQUENCE [LARGE SCALE GENOMIC DNA]</scope>
    <source>
        <strain evidence="7">CGMCC 4.6856</strain>
    </source>
</reference>
<dbReference type="SUPFAM" id="SSF57716">
    <property type="entry name" value="Glucocorticoid receptor-like (DNA-binding domain)"/>
    <property type="match status" value="1"/>
</dbReference>
<evidence type="ECO:0000256" key="3">
    <source>
        <dbReference type="ARBA" id="ARBA00022833"/>
    </source>
</evidence>
<dbReference type="GO" id="GO:0008270">
    <property type="term" value="F:zinc ion binding"/>
    <property type="evidence" value="ECO:0007669"/>
    <property type="project" value="UniProtKB-KW"/>
</dbReference>
<dbReference type="InterPro" id="IPR000962">
    <property type="entry name" value="Znf_DskA_TraR"/>
</dbReference>
<name>A0A1H8ZTH8_9ACTN</name>
<keyword evidence="7" id="KW-1185">Reference proteome</keyword>
<keyword evidence="3" id="KW-0862">Zinc</keyword>
<gene>
    <name evidence="6" type="ORF">SAMN05421756_101358</name>
</gene>
<dbReference type="EMBL" id="FOFA01000001">
    <property type="protein sequence ID" value="SEP67769.1"/>
    <property type="molecule type" value="Genomic_DNA"/>
</dbReference>
<dbReference type="PANTHER" id="PTHR33823">
    <property type="entry name" value="RNA POLYMERASE-BINDING TRANSCRIPTION FACTOR DKSA-RELATED"/>
    <property type="match status" value="1"/>
</dbReference>
<sequence length="78" mass="8405">MFSDDEHDPEGSTASMDQVRDTALLATVRRTLAELLAARERLDAGAYGVCESCGRPIAPERLEARPGARTCVACAARR</sequence>
<organism evidence="6 7">
    <name type="scientific">Microlunatus flavus</name>
    <dbReference type="NCBI Taxonomy" id="1036181"/>
    <lineage>
        <taxon>Bacteria</taxon>
        <taxon>Bacillati</taxon>
        <taxon>Actinomycetota</taxon>
        <taxon>Actinomycetes</taxon>
        <taxon>Propionibacteriales</taxon>
        <taxon>Propionibacteriaceae</taxon>
        <taxon>Microlunatus</taxon>
    </lineage>
</organism>
<dbReference type="PROSITE" id="PS51128">
    <property type="entry name" value="ZF_DKSA_2"/>
    <property type="match status" value="1"/>
</dbReference>
<dbReference type="PROSITE" id="PS01102">
    <property type="entry name" value="ZF_DKSA_1"/>
    <property type="match status" value="1"/>
</dbReference>
<evidence type="ECO:0000256" key="2">
    <source>
        <dbReference type="ARBA" id="ARBA00022771"/>
    </source>
</evidence>
<accession>A0A1H8ZTH8</accession>
<dbReference type="OrthoDB" id="1121111at2"/>
<evidence type="ECO:0000313" key="7">
    <source>
        <dbReference type="Proteomes" id="UP000198504"/>
    </source>
</evidence>
<evidence type="ECO:0000256" key="4">
    <source>
        <dbReference type="PROSITE-ProRule" id="PRU00510"/>
    </source>
</evidence>
<feature type="domain" description="Zinc finger DksA/TraR C4-type" evidence="5">
    <location>
        <begin position="45"/>
        <end position="78"/>
    </location>
</feature>
<dbReference type="PANTHER" id="PTHR33823:SF4">
    <property type="entry name" value="GENERAL STRESS PROTEIN 16O"/>
    <property type="match status" value="1"/>
</dbReference>
<dbReference type="Gene3D" id="1.20.120.910">
    <property type="entry name" value="DksA, coiled-coil domain"/>
    <property type="match status" value="1"/>
</dbReference>